<name>A0A1F7SLV9_9BACT</name>
<dbReference type="AlphaFoldDB" id="A0A1F7SLV9"/>
<sequence length="294" mass="33173">MEEKISVIICTKNRPDALGVCLDSILANTLLPFEILVIDQSEFPDSKEIVRKLGGRTLPVIHMENHLRGVSSSKNLGIKYSHGNIIAFTDDDCIASKNWIKNAVKEFSMNQKIHCIVGRVLHQSTMDESMVSEDGMEGQLFHDRVNPWEIGPSGGNLFIRKTVFDKIGIFDPLFGPGEIFKSAEDADIIYRICKAKIVIKFSPSVVIAHNRPRSGEANDERIFHYGTGLGAFALKHVSFNDLLPLRIFLIRFLTELIRTLTGALLLKKEMAKTGYLWVKGFTHGFQLFLKERRK</sequence>
<dbReference type="STRING" id="1817883.A3G31_05380"/>
<dbReference type="CDD" id="cd00761">
    <property type="entry name" value="Glyco_tranf_GTA_type"/>
    <property type="match status" value="1"/>
</dbReference>
<dbReference type="InterPro" id="IPR029044">
    <property type="entry name" value="Nucleotide-diphossugar_trans"/>
</dbReference>
<proteinExistence type="predicted"/>
<dbReference type="Proteomes" id="UP000178082">
    <property type="component" value="Unassembled WGS sequence"/>
</dbReference>
<dbReference type="SUPFAM" id="SSF53448">
    <property type="entry name" value="Nucleotide-diphospho-sugar transferases"/>
    <property type="match status" value="1"/>
</dbReference>
<protein>
    <recommendedName>
        <fullName evidence="1">Glycosyltransferase 2-like domain-containing protein</fullName>
    </recommendedName>
</protein>
<gene>
    <name evidence="2" type="ORF">A3G31_05380</name>
</gene>
<comment type="caution">
    <text evidence="2">The sequence shown here is derived from an EMBL/GenBank/DDBJ whole genome shotgun (WGS) entry which is preliminary data.</text>
</comment>
<evidence type="ECO:0000259" key="1">
    <source>
        <dbReference type="Pfam" id="PF00535"/>
    </source>
</evidence>
<dbReference type="PANTHER" id="PTHR43685:SF2">
    <property type="entry name" value="GLYCOSYLTRANSFERASE 2-LIKE DOMAIN-CONTAINING PROTEIN"/>
    <property type="match status" value="1"/>
</dbReference>
<evidence type="ECO:0000313" key="3">
    <source>
        <dbReference type="Proteomes" id="UP000178082"/>
    </source>
</evidence>
<reference evidence="2 3" key="1">
    <citation type="journal article" date="2016" name="Nat. Commun.">
        <title>Thousands of microbial genomes shed light on interconnected biogeochemical processes in an aquifer system.</title>
        <authorList>
            <person name="Anantharaman K."/>
            <person name="Brown C.T."/>
            <person name="Hug L.A."/>
            <person name="Sharon I."/>
            <person name="Castelle C.J."/>
            <person name="Probst A.J."/>
            <person name="Thomas B.C."/>
            <person name="Singh A."/>
            <person name="Wilkins M.J."/>
            <person name="Karaoz U."/>
            <person name="Brodie E.L."/>
            <person name="Williams K.H."/>
            <person name="Hubbard S.S."/>
            <person name="Banfield J.F."/>
        </authorList>
    </citation>
    <scope>NUCLEOTIDE SEQUENCE [LARGE SCALE GENOMIC DNA]</scope>
</reference>
<dbReference type="InterPro" id="IPR050834">
    <property type="entry name" value="Glycosyltransf_2"/>
</dbReference>
<dbReference type="EMBL" id="MGDI01000016">
    <property type="protein sequence ID" value="OGL54194.1"/>
    <property type="molecule type" value="Genomic_DNA"/>
</dbReference>
<feature type="domain" description="Glycosyltransferase 2-like" evidence="1">
    <location>
        <begin position="6"/>
        <end position="167"/>
    </location>
</feature>
<dbReference type="InterPro" id="IPR001173">
    <property type="entry name" value="Glyco_trans_2-like"/>
</dbReference>
<dbReference type="PANTHER" id="PTHR43685">
    <property type="entry name" value="GLYCOSYLTRANSFERASE"/>
    <property type="match status" value="1"/>
</dbReference>
<dbReference type="Gene3D" id="3.90.550.10">
    <property type="entry name" value="Spore Coat Polysaccharide Biosynthesis Protein SpsA, Chain A"/>
    <property type="match status" value="1"/>
</dbReference>
<dbReference type="Pfam" id="PF00535">
    <property type="entry name" value="Glycos_transf_2"/>
    <property type="match status" value="1"/>
</dbReference>
<accession>A0A1F7SLV9</accession>
<evidence type="ECO:0000313" key="2">
    <source>
        <dbReference type="EMBL" id="OGL54194.1"/>
    </source>
</evidence>
<organism evidence="2 3">
    <name type="scientific">Candidatus Schekmanbacteria bacterium RIFCSPLOWO2_12_FULL_38_15</name>
    <dbReference type="NCBI Taxonomy" id="1817883"/>
    <lineage>
        <taxon>Bacteria</taxon>
        <taxon>Candidatus Schekmaniibacteriota</taxon>
    </lineage>
</organism>